<evidence type="ECO:0000259" key="3">
    <source>
        <dbReference type="SMART" id="SM00062"/>
    </source>
</evidence>
<name>A0AB35FRL4_STRGN</name>
<sequence length="285" mass="32057">MNRRISVKKLVKYSALLALTFAAVGTLAACSASNSKSESGKSDEKKVTVEIATVGTTRPFSYDDEDGKLTGYEIEVLREVFKGSDKYEINFNKTKWTSVFAGLDSDRFQIGANNISYSKERAGKYLYGNPYAKNPTVLVVRKGTDIKSLDDIGGKSTEVVQGTSTAKQLEDYNKEHPKKETKINYTDGTIQQILVNLNEGRADYKIFERISVDTIIKEQNLENLEVIELPSDQQPYVYPLFAQGQEELKTFVDKRIKKLYEDGTLEELSQKYFGGSYLPEAKDIK</sequence>
<dbReference type="PANTHER" id="PTHR35936">
    <property type="entry name" value="MEMBRANE-BOUND LYTIC MUREIN TRANSGLYCOSYLASE F"/>
    <property type="match status" value="1"/>
</dbReference>
<comment type="caution">
    <text evidence="4">The sequence shown here is derived from an EMBL/GenBank/DDBJ whole genome shotgun (WGS) entry which is preliminary data.</text>
</comment>
<gene>
    <name evidence="4" type="ORF">K1I74_02170</name>
</gene>
<feature type="domain" description="Solute-binding protein family 3/N-terminal" evidence="3">
    <location>
        <begin position="48"/>
        <end position="276"/>
    </location>
</feature>
<dbReference type="RefSeq" id="WP_172455820.1">
    <property type="nucleotide sequence ID" value="NZ_CABEIT010000001.1"/>
</dbReference>
<evidence type="ECO:0000313" key="5">
    <source>
        <dbReference type="Proteomes" id="UP000826921"/>
    </source>
</evidence>
<dbReference type="InterPro" id="IPR001638">
    <property type="entry name" value="Solute-binding_3/MltF_N"/>
</dbReference>
<protein>
    <submittedName>
        <fullName evidence="4">Amino acid ABC transporter substrate-binding protein</fullName>
    </submittedName>
</protein>
<dbReference type="PANTHER" id="PTHR35936:SF19">
    <property type="entry name" value="AMINO-ACID-BINDING PROTEIN YXEM-RELATED"/>
    <property type="match status" value="1"/>
</dbReference>
<dbReference type="PROSITE" id="PS51257">
    <property type="entry name" value="PROKAR_LIPOPROTEIN"/>
    <property type="match status" value="1"/>
</dbReference>
<dbReference type="Pfam" id="PF00497">
    <property type="entry name" value="SBP_bac_3"/>
    <property type="match status" value="1"/>
</dbReference>
<feature type="chain" id="PRO_5044293913" evidence="2">
    <location>
        <begin position="29"/>
        <end position="285"/>
    </location>
</feature>
<accession>A0AB35FRL4</accession>
<evidence type="ECO:0000256" key="1">
    <source>
        <dbReference type="ARBA" id="ARBA00022729"/>
    </source>
</evidence>
<keyword evidence="1 2" id="KW-0732">Signal</keyword>
<dbReference type="EMBL" id="JAHZQA010000001">
    <property type="protein sequence ID" value="MBZ2126863.1"/>
    <property type="molecule type" value="Genomic_DNA"/>
</dbReference>
<feature type="signal peptide" evidence="2">
    <location>
        <begin position="1"/>
        <end position="28"/>
    </location>
</feature>
<dbReference type="Gene3D" id="3.40.190.10">
    <property type="entry name" value="Periplasmic binding protein-like II"/>
    <property type="match status" value="2"/>
</dbReference>
<organism evidence="4 5">
    <name type="scientific">Streptococcus gordonii</name>
    <dbReference type="NCBI Taxonomy" id="1302"/>
    <lineage>
        <taxon>Bacteria</taxon>
        <taxon>Bacillati</taxon>
        <taxon>Bacillota</taxon>
        <taxon>Bacilli</taxon>
        <taxon>Lactobacillales</taxon>
        <taxon>Streptococcaceae</taxon>
        <taxon>Streptococcus</taxon>
    </lineage>
</organism>
<evidence type="ECO:0000256" key="2">
    <source>
        <dbReference type="SAM" id="SignalP"/>
    </source>
</evidence>
<dbReference type="AlphaFoldDB" id="A0AB35FRL4"/>
<dbReference type="Proteomes" id="UP000826921">
    <property type="component" value="Unassembled WGS sequence"/>
</dbReference>
<reference evidence="4" key="1">
    <citation type="submission" date="2021-07" db="EMBL/GenBank/DDBJ databases">
        <title>Occurrence of streptococci in the human mouth that bind to a non-human glycan.</title>
        <authorList>
            <person name="Cross B."/>
            <person name="Thamadilok S."/>
            <person name="Bensing B."/>
            <person name="Sasmal A."/>
            <person name="Khedri Z."/>
            <person name="Deng L."/>
            <person name="Yu H."/>
            <person name="Mehta A."/>
            <person name="Aluvathingal J."/>
            <person name="Nadendla S."/>
            <person name="Vickerman M."/>
            <person name="Chen X."/>
            <person name="Dewhirst F."/>
            <person name="Gill A."/>
            <person name="Lettrichova I."/>
            <person name="Diaz S."/>
            <person name="Gill S."/>
            <person name="Tettelin H."/>
            <person name="Iverson T."/>
            <person name="Sullam P."/>
            <person name="Varki A."/>
            <person name="Ruhl S."/>
        </authorList>
    </citation>
    <scope>NUCLEOTIDE SEQUENCE</scope>
    <source>
        <strain evidence="4">SK9</strain>
    </source>
</reference>
<dbReference type="SMART" id="SM00062">
    <property type="entry name" value="PBPb"/>
    <property type="match status" value="1"/>
</dbReference>
<dbReference type="CDD" id="cd13710">
    <property type="entry name" value="PBP2_TcyK"/>
    <property type="match status" value="1"/>
</dbReference>
<proteinExistence type="predicted"/>
<dbReference type="SUPFAM" id="SSF53850">
    <property type="entry name" value="Periplasmic binding protein-like II"/>
    <property type="match status" value="1"/>
</dbReference>
<evidence type="ECO:0000313" key="4">
    <source>
        <dbReference type="EMBL" id="MBZ2126863.1"/>
    </source>
</evidence>